<proteinExistence type="predicted"/>
<protein>
    <submittedName>
        <fullName evidence="1">Uncharacterized protein</fullName>
    </submittedName>
</protein>
<dbReference type="AlphaFoldDB" id="A0A2P2N764"/>
<accession>A0A2P2N764</accession>
<reference evidence="1" key="1">
    <citation type="submission" date="2018-02" db="EMBL/GenBank/DDBJ databases">
        <title>Rhizophora mucronata_Transcriptome.</title>
        <authorList>
            <person name="Meera S.P."/>
            <person name="Sreeshan A."/>
            <person name="Augustine A."/>
        </authorList>
    </citation>
    <scope>NUCLEOTIDE SEQUENCE</scope>
    <source>
        <tissue evidence="1">Leaf</tissue>
    </source>
</reference>
<sequence>MSNRHFKHDAVAFNHVKVF</sequence>
<evidence type="ECO:0000313" key="1">
    <source>
        <dbReference type="EMBL" id="MBX38341.1"/>
    </source>
</evidence>
<dbReference type="EMBL" id="GGEC01057857">
    <property type="protein sequence ID" value="MBX38341.1"/>
    <property type="molecule type" value="Transcribed_RNA"/>
</dbReference>
<organism evidence="1">
    <name type="scientific">Rhizophora mucronata</name>
    <name type="common">Asiatic mangrove</name>
    <dbReference type="NCBI Taxonomy" id="61149"/>
    <lineage>
        <taxon>Eukaryota</taxon>
        <taxon>Viridiplantae</taxon>
        <taxon>Streptophyta</taxon>
        <taxon>Embryophyta</taxon>
        <taxon>Tracheophyta</taxon>
        <taxon>Spermatophyta</taxon>
        <taxon>Magnoliopsida</taxon>
        <taxon>eudicotyledons</taxon>
        <taxon>Gunneridae</taxon>
        <taxon>Pentapetalae</taxon>
        <taxon>rosids</taxon>
        <taxon>fabids</taxon>
        <taxon>Malpighiales</taxon>
        <taxon>Rhizophoraceae</taxon>
        <taxon>Rhizophora</taxon>
    </lineage>
</organism>
<name>A0A2P2N764_RHIMU</name>